<accession>X0V3N4</accession>
<organism evidence="1">
    <name type="scientific">marine sediment metagenome</name>
    <dbReference type="NCBI Taxonomy" id="412755"/>
    <lineage>
        <taxon>unclassified sequences</taxon>
        <taxon>metagenomes</taxon>
        <taxon>ecological metagenomes</taxon>
    </lineage>
</organism>
<gene>
    <name evidence="1" type="ORF">S01H1_28162</name>
</gene>
<sequence length="208" mass="24029">MIDRNVPAYSLYTSLGFEHYSGTVELEISPNGAQEVPKLLNGYVQEPVKRSRNWRVRYELDKRINPPELTRYEPVVLGRYRPPAMVRLIAPVMRLLQQREVKPILLRRAADGQVVAWARYDVPKRPGGVDSIRIRLDSEHPQLVDYLVAYHLERAITRGPGRRVDVLVPDWMSHVIGAAERCGFTRRLVYHHMGLILQRAAPARNYRS</sequence>
<name>X0V3N4_9ZZZZ</name>
<proteinExistence type="predicted"/>
<evidence type="ECO:0000313" key="1">
    <source>
        <dbReference type="EMBL" id="GAF95260.1"/>
    </source>
</evidence>
<evidence type="ECO:0008006" key="2">
    <source>
        <dbReference type="Google" id="ProtNLM"/>
    </source>
</evidence>
<dbReference type="AlphaFoldDB" id="X0V3N4"/>
<protein>
    <recommendedName>
        <fullName evidence="2">N-acetyltransferase domain-containing protein</fullName>
    </recommendedName>
</protein>
<comment type="caution">
    <text evidence="1">The sequence shown here is derived from an EMBL/GenBank/DDBJ whole genome shotgun (WGS) entry which is preliminary data.</text>
</comment>
<dbReference type="EMBL" id="BARS01017195">
    <property type="protein sequence ID" value="GAF95260.1"/>
    <property type="molecule type" value="Genomic_DNA"/>
</dbReference>
<reference evidence="1" key="1">
    <citation type="journal article" date="2014" name="Front. Microbiol.">
        <title>High frequency of phylogenetically diverse reductive dehalogenase-homologous genes in deep subseafloor sedimentary metagenomes.</title>
        <authorList>
            <person name="Kawai M."/>
            <person name="Futagami T."/>
            <person name="Toyoda A."/>
            <person name="Takaki Y."/>
            <person name="Nishi S."/>
            <person name="Hori S."/>
            <person name="Arai W."/>
            <person name="Tsubouchi T."/>
            <person name="Morono Y."/>
            <person name="Uchiyama I."/>
            <person name="Ito T."/>
            <person name="Fujiyama A."/>
            <person name="Inagaki F."/>
            <person name="Takami H."/>
        </authorList>
    </citation>
    <scope>NUCLEOTIDE SEQUENCE</scope>
    <source>
        <strain evidence="1">Expedition CK06-06</strain>
    </source>
</reference>